<evidence type="ECO:0000256" key="9">
    <source>
        <dbReference type="ARBA" id="ARBA00023170"/>
    </source>
</evidence>
<proteinExistence type="inferred from homology"/>
<evidence type="ECO:0000259" key="13">
    <source>
        <dbReference type="PROSITE" id="PS50112"/>
    </source>
</evidence>
<dbReference type="GO" id="GO:0009584">
    <property type="term" value="P:detection of visible light"/>
    <property type="evidence" value="ECO:0007669"/>
    <property type="project" value="InterPro"/>
</dbReference>
<protein>
    <submittedName>
        <fullName evidence="14">TWO-COMPONENT HISTIDINE KINASE</fullName>
    </submittedName>
</protein>
<dbReference type="GO" id="GO:0006355">
    <property type="term" value="P:regulation of DNA-templated transcription"/>
    <property type="evidence" value="ECO:0007669"/>
    <property type="project" value="InterPro"/>
</dbReference>
<dbReference type="PANTHER" id="PTHR47876:SF3">
    <property type="entry name" value="PHYTOCHROME 1"/>
    <property type="match status" value="1"/>
</dbReference>
<keyword evidence="14" id="KW-0418">Kinase</keyword>
<evidence type="ECO:0000256" key="3">
    <source>
        <dbReference type="ARBA" id="ARBA00011738"/>
    </source>
</evidence>
<dbReference type="SMART" id="SM00388">
    <property type="entry name" value="HisKA"/>
    <property type="match status" value="1"/>
</dbReference>
<evidence type="ECO:0000259" key="12">
    <source>
        <dbReference type="PROSITE" id="PS50109"/>
    </source>
</evidence>
<dbReference type="Gene3D" id="3.30.450.270">
    <property type="match status" value="1"/>
</dbReference>
<feature type="domain" description="Histidine kinase" evidence="12">
    <location>
        <begin position="790"/>
        <end position="1010"/>
    </location>
</feature>
<reference evidence="14" key="1">
    <citation type="submission" date="2022-11" db="EMBL/GenBank/DDBJ databases">
        <authorList>
            <person name="Hyden B.L."/>
            <person name="Feng K."/>
            <person name="Yates T."/>
            <person name="Jawdy S."/>
            <person name="Smart L.B."/>
            <person name="Muchero W."/>
        </authorList>
    </citation>
    <scope>NUCLEOTIDE SEQUENCE</scope>
    <source>
        <tissue evidence="14">Shoot tip</tissue>
    </source>
</reference>
<evidence type="ECO:0000256" key="7">
    <source>
        <dbReference type="ARBA" id="ARBA00023015"/>
    </source>
</evidence>
<dbReference type="Gene3D" id="3.30.450.40">
    <property type="match status" value="1"/>
</dbReference>
<dbReference type="EMBL" id="JAPFFL010000006">
    <property type="protein sequence ID" value="KAJ6720946.1"/>
    <property type="molecule type" value="Genomic_DNA"/>
</dbReference>
<feature type="domain" description="Phytochrome chromophore attachment site" evidence="11">
    <location>
        <begin position="231"/>
        <end position="376"/>
    </location>
</feature>
<dbReference type="InterPro" id="IPR044767">
    <property type="entry name" value="Phy_HATPase-like"/>
</dbReference>
<dbReference type="CDD" id="cd16932">
    <property type="entry name" value="HATPase_Phy-like"/>
    <property type="match status" value="1"/>
</dbReference>
<dbReference type="Gene3D" id="1.10.287.130">
    <property type="match status" value="1"/>
</dbReference>
<dbReference type="SMART" id="SM00065">
    <property type="entry name" value="GAF"/>
    <property type="match status" value="1"/>
</dbReference>
<evidence type="ECO:0000259" key="11">
    <source>
        <dbReference type="PROSITE" id="PS50046"/>
    </source>
</evidence>
<dbReference type="Proteomes" id="UP001151529">
    <property type="component" value="Chromosome 10"/>
</dbReference>
<dbReference type="PROSITE" id="PS50109">
    <property type="entry name" value="HIS_KIN"/>
    <property type="match status" value="1"/>
</dbReference>
<organism evidence="14 15">
    <name type="scientific">Salix viminalis</name>
    <name type="common">Common osier</name>
    <name type="synonym">Basket willow</name>
    <dbReference type="NCBI Taxonomy" id="40686"/>
    <lineage>
        <taxon>Eukaryota</taxon>
        <taxon>Viridiplantae</taxon>
        <taxon>Streptophyta</taxon>
        <taxon>Embryophyta</taxon>
        <taxon>Tracheophyta</taxon>
        <taxon>Spermatophyta</taxon>
        <taxon>Magnoliopsida</taxon>
        <taxon>eudicotyledons</taxon>
        <taxon>Gunneridae</taxon>
        <taxon>Pentapetalae</taxon>
        <taxon>rosids</taxon>
        <taxon>fabids</taxon>
        <taxon>Malpighiales</taxon>
        <taxon>Salicaceae</taxon>
        <taxon>Saliceae</taxon>
        <taxon>Salix</taxon>
    </lineage>
</organism>
<dbReference type="Pfam" id="PF01590">
    <property type="entry name" value="GAF"/>
    <property type="match status" value="1"/>
</dbReference>
<dbReference type="SUPFAM" id="SSF47384">
    <property type="entry name" value="Homodimeric domain of signal transducing histidine kinase"/>
    <property type="match status" value="1"/>
</dbReference>
<dbReference type="FunFam" id="3.30.450.20:FF:000039">
    <property type="entry name" value="Phytochrome"/>
    <property type="match status" value="1"/>
</dbReference>
<keyword evidence="9" id="KW-0675">Receptor</keyword>
<evidence type="ECO:0000256" key="5">
    <source>
        <dbReference type="ARBA" id="ARBA00022606"/>
    </source>
</evidence>
<evidence type="ECO:0000313" key="14">
    <source>
        <dbReference type="EMBL" id="KAJ6720946.1"/>
    </source>
</evidence>
<dbReference type="InterPro" id="IPR036097">
    <property type="entry name" value="HisK_dim/P_sf"/>
</dbReference>
<dbReference type="PRINTS" id="PR01033">
    <property type="entry name" value="PHYTOCHROME"/>
</dbReference>
<dbReference type="Pfam" id="PF00989">
    <property type="entry name" value="PAS"/>
    <property type="match status" value="1"/>
</dbReference>
<dbReference type="FunFam" id="3.30.450.270:FF:000001">
    <property type="entry name" value="Phytochrome"/>
    <property type="match status" value="1"/>
</dbReference>
<dbReference type="PROSITE" id="PS50046">
    <property type="entry name" value="PHYTOCHROME_2"/>
    <property type="match status" value="1"/>
</dbReference>
<keyword evidence="7" id="KW-0805">Transcription regulation</keyword>
<dbReference type="Pfam" id="PF08446">
    <property type="entry name" value="PAS_2"/>
    <property type="match status" value="1"/>
</dbReference>
<evidence type="ECO:0000313" key="15">
    <source>
        <dbReference type="Proteomes" id="UP001151529"/>
    </source>
</evidence>
<evidence type="ECO:0000256" key="8">
    <source>
        <dbReference type="ARBA" id="ARBA00023163"/>
    </source>
</evidence>
<feature type="domain" description="PAS" evidence="13">
    <location>
        <begin position="601"/>
        <end position="672"/>
    </location>
</feature>
<dbReference type="SMART" id="SM00091">
    <property type="entry name" value="PAS"/>
    <property type="match status" value="1"/>
</dbReference>
<evidence type="ECO:0000256" key="2">
    <source>
        <dbReference type="ARBA" id="ARBA00008235"/>
    </source>
</evidence>
<dbReference type="Gene3D" id="3.30.565.10">
    <property type="entry name" value="Histidine kinase-like ATPase, C-terminal domain"/>
    <property type="match status" value="1"/>
</dbReference>
<dbReference type="InterPro" id="IPR003018">
    <property type="entry name" value="GAF"/>
</dbReference>
<dbReference type="InterPro" id="IPR001294">
    <property type="entry name" value="Phytochrome"/>
</dbReference>
<evidence type="ECO:0000256" key="1">
    <source>
        <dbReference type="ARBA" id="ARBA00002479"/>
    </source>
</evidence>
<sequence>MASQSQRQSNQPARNQAQSSGTSNMRQRHHTTESVSKAIAQYTVDAQLHAVFEQSGGSGKSFDYSQSVKTTNQSVPEEQISAYLSKIQRGGHIQPFGCMIAVDEGSFRVIAYSENAKEMLGLTPQSIPSLEKQEILSAGTDVRVLFKPSSAVLLEKAFRAREITLLNPVWIHSKNSGKPFYAILHRIDVGIVIDLEPARTGDPALSIAGAVQSQKLAVRAISQLQSLPGGDIKLLCDTVVDSVRELTGYDRVMVYKFHEDEHGEVIAENKRDDFGTLYRLALSVHGYTTSFEDEGLMQPLCLVGSTLRAPHGCHAQYMENMGTIASLAMAVIIHGNDEEAIDGRNSMRLWGLVVCHHTSARCIPFPLRYACEFLMQAFGLQLNMELQLASQMLEKHVLRTQTLLCDMLLRDSPTGIATQSPSIMDLVKCDGAALYYQGQYYPLGVTPTESQIKDIVEWLVTLHGDPTGLSTDSLADAGYPGAAFLGDAVCGMAVAYIAKRDFLFWFRSHTAKEVKWGGAKHHPEDKDDGQRMHPRSSFKAFLEVVKSRSLPWENAEMDAIHSLQLILRDSFRDAEASNSKVVVHTQLKDMEIQGMDELTSVAREMVRLIETATAPIFAVDVDGRINGWNAKVAELIGLSVEEAMGKSLVHDLVYKEYEETVGKLLHRAVKGEEDKNVEIKLRTFGSEHQNKAVFLVVNACSSKDYMNNIVGVCFVGQDVTGQKVMKTHVAWSGTLPWKNSQDGPGAKLLGRCWLGRFLAVAIASSELQQALKVQRQQEEKCFARMKELAYICQEIKNPLSGIHFTNSLLENTDLTEDQQQFLETSAACEKQILKIIRDIDLERIENGSLELEKAEFLLGSVINAVVSQAMLLLRERNLQLLRDIPEEIKTLTVYGDQARIQQVLADFLLNMVRYAPSSAGWVEIHVCPTLKQIPDGHILVHTEFKIVCPGEGLPPELVQDMFHSSRWVTQEGLGLSMCRKILKLMNGEVRYIRESERCYFLVVLEVPMPQKAGKGAAD</sequence>
<dbReference type="Pfam" id="PF00360">
    <property type="entry name" value="PHY"/>
    <property type="match status" value="1"/>
</dbReference>
<dbReference type="Pfam" id="PF00512">
    <property type="entry name" value="HisKA"/>
    <property type="match status" value="1"/>
</dbReference>
<keyword evidence="15" id="KW-1185">Reference proteome</keyword>
<dbReference type="FunFam" id="1.10.287.130:FF:000029">
    <property type="entry name" value="Phytochrome"/>
    <property type="match status" value="1"/>
</dbReference>
<dbReference type="Gene3D" id="3.30.450.20">
    <property type="entry name" value="PAS domain"/>
    <property type="match status" value="2"/>
</dbReference>
<dbReference type="GO" id="GO:0000155">
    <property type="term" value="F:phosphorelay sensor kinase activity"/>
    <property type="evidence" value="ECO:0007669"/>
    <property type="project" value="InterPro"/>
</dbReference>
<feature type="region of interest" description="Disordered" evidence="10">
    <location>
        <begin position="1"/>
        <end position="33"/>
    </location>
</feature>
<keyword evidence="6" id="KW-0157">Chromophore</keyword>
<dbReference type="InterPro" id="IPR003594">
    <property type="entry name" value="HATPase_dom"/>
</dbReference>
<dbReference type="InterPro" id="IPR029016">
    <property type="entry name" value="GAF-like_dom_sf"/>
</dbReference>
<accession>A0A9Q0U028</accession>
<dbReference type="InterPro" id="IPR000014">
    <property type="entry name" value="PAS"/>
</dbReference>
<dbReference type="GO" id="GO:0009881">
    <property type="term" value="F:photoreceptor activity"/>
    <property type="evidence" value="ECO:0007669"/>
    <property type="project" value="UniProtKB-KW"/>
</dbReference>
<dbReference type="InterPro" id="IPR035965">
    <property type="entry name" value="PAS-like_dom_sf"/>
</dbReference>
<name>A0A9Q0U028_SALVM</name>
<dbReference type="NCBIfam" id="TIGR00229">
    <property type="entry name" value="sensory_box"/>
    <property type="match status" value="1"/>
</dbReference>
<keyword evidence="4" id="KW-0600">Photoreceptor protein</keyword>
<dbReference type="SMART" id="SM00387">
    <property type="entry name" value="HATPase_c"/>
    <property type="match status" value="1"/>
</dbReference>
<dbReference type="CDD" id="cd00082">
    <property type="entry name" value="HisKA"/>
    <property type="match status" value="1"/>
</dbReference>
<comment type="function">
    <text evidence="1">Regulatory photoreceptor which exists in two forms that are reversibly interconvertible by light: the Pr form that absorbs maximally in the red region of the spectrum and the Pfr form that absorbs maximally in the far-red region. Photoconversion of Pr to Pfr induces an array of morphogenic responses, whereas reconversion of Pfr to Pr cancels the induction of those responses. Pfr controls the expression of a number of nuclear genes including those encoding the small subunit of ribulose-bisphosphate carboxylase, chlorophyll A/B binding protein, protochlorophyllide reductase, rRNA, etc. It also controls the expression of its own gene(s) in a negative feedback fashion.</text>
</comment>
<dbReference type="InterPro" id="IPR013515">
    <property type="entry name" value="Phytochrome_cen-reg"/>
</dbReference>
<evidence type="ECO:0000256" key="6">
    <source>
        <dbReference type="ARBA" id="ARBA00022991"/>
    </source>
</evidence>
<comment type="similarity">
    <text evidence="2">Belongs to the phytochrome family.</text>
</comment>
<comment type="caution">
    <text evidence="14">The sequence shown here is derived from an EMBL/GenBank/DDBJ whole genome shotgun (WGS) entry which is preliminary data.</text>
</comment>
<dbReference type="InterPro" id="IPR013654">
    <property type="entry name" value="PAS_2"/>
</dbReference>
<dbReference type="FunFam" id="3.30.450.40:FF:000006">
    <property type="entry name" value="Phytochrome"/>
    <property type="match status" value="1"/>
</dbReference>
<keyword evidence="14" id="KW-0808">Transferase</keyword>
<dbReference type="SUPFAM" id="SSF55874">
    <property type="entry name" value="ATPase domain of HSP90 chaperone/DNA topoisomerase II/histidine kinase"/>
    <property type="match status" value="1"/>
</dbReference>
<dbReference type="InterPro" id="IPR003661">
    <property type="entry name" value="HisK_dim/P_dom"/>
</dbReference>
<evidence type="ECO:0000256" key="4">
    <source>
        <dbReference type="ARBA" id="ARBA00022543"/>
    </source>
</evidence>
<dbReference type="PROSITE" id="PS00245">
    <property type="entry name" value="PHYTOCHROME_1"/>
    <property type="match status" value="1"/>
</dbReference>
<dbReference type="SUPFAM" id="SSF55785">
    <property type="entry name" value="PYP-like sensor domain (PAS domain)"/>
    <property type="match status" value="2"/>
</dbReference>
<dbReference type="InterPro" id="IPR036890">
    <property type="entry name" value="HATPase_C_sf"/>
</dbReference>
<dbReference type="InterPro" id="IPR013516">
    <property type="entry name" value="Phyto_chromo_BS"/>
</dbReference>
<dbReference type="FunFam" id="3.30.565.10:FF:000044">
    <property type="entry name" value="Phytochrome"/>
    <property type="match status" value="1"/>
</dbReference>
<reference evidence="14" key="2">
    <citation type="journal article" date="2023" name="Int. J. Mol. Sci.">
        <title>De Novo Assembly and Annotation of 11 Diverse Shrub Willow (Salix) Genomes Reveals Novel Gene Organization in Sex-Linked Regions.</title>
        <authorList>
            <person name="Hyden B."/>
            <person name="Feng K."/>
            <person name="Yates T.B."/>
            <person name="Jawdy S."/>
            <person name="Cereghino C."/>
            <person name="Smart L.B."/>
            <person name="Muchero W."/>
        </authorList>
    </citation>
    <scope>NUCLEOTIDE SEQUENCE [LARGE SCALE GENOMIC DNA]</scope>
    <source>
        <tissue evidence="14">Shoot tip</tissue>
    </source>
</reference>
<evidence type="ECO:0000256" key="10">
    <source>
        <dbReference type="SAM" id="MobiDB-lite"/>
    </source>
</evidence>
<feature type="compositionally biased region" description="Polar residues" evidence="10">
    <location>
        <begin position="1"/>
        <end position="25"/>
    </location>
</feature>
<keyword evidence="5" id="KW-0716">Sensory transduction</keyword>
<dbReference type="InterPro" id="IPR016132">
    <property type="entry name" value="Phyto_chromo_attachment"/>
</dbReference>
<dbReference type="Pfam" id="PF02518">
    <property type="entry name" value="HATPase_c"/>
    <property type="match status" value="1"/>
</dbReference>
<dbReference type="InterPro" id="IPR043150">
    <property type="entry name" value="Phytochrome_PHY_sf"/>
</dbReference>
<dbReference type="SUPFAM" id="SSF55781">
    <property type="entry name" value="GAF domain-like"/>
    <property type="match status" value="2"/>
</dbReference>
<dbReference type="OrthoDB" id="2015534at2759"/>
<dbReference type="CDD" id="cd00130">
    <property type="entry name" value="PAS"/>
    <property type="match status" value="1"/>
</dbReference>
<keyword evidence="8" id="KW-0804">Transcription</keyword>
<dbReference type="InterPro" id="IPR005467">
    <property type="entry name" value="His_kinase_dom"/>
</dbReference>
<dbReference type="AlphaFoldDB" id="A0A9Q0U028"/>
<dbReference type="PANTHER" id="PTHR47876">
    <property type="entry name" value="OS08G0260000 PROTEIN"/>
    <property type="match status" value="1"/>
</dbReference>
<comment type="subunit">
    <text evidence="3">Homodimer.</text>
</comment>
<dbReference type="PROSITE" id="PS50112">
    <property type="entry name" value="PAS"/>
    <property type="match status" value="1"/>
</dbReference>
<gene>
    <name evidence="14" type="ORF">OIU85_024084</name>
</gene>
<dbReference type="InterPro" id="IPR013767">
    <property type="entry name" value="PAS_fold"/>
</dbReference>